<accession>A0A2S4KS37</accession>
<evidence type="ECO:0000256" key="1">
    <source>
        <dbReference type="SAM" id="MobiDB-lite"/>
    </source>
</evidence>
<organism evidence="2 3">
    <name type="scientific">Tolypocladium paradoxum</name>
    <dbReference type="NCBI Taxonomy" id="94208"/>
    <lineage>
        <taxon>Eukaryota</taxon>
        <taxon>Fungi</taxon>
        <taxon>Dikarya</taxon>
        <taxon>Ascomycota</taxon>
        <taxon>Pezizomycotina</taxon>
        <taxon>Sordariomycetes</taxon>
        <taxon>Hypocreomycetidae</taxon>
        <taxon>Hypocreales</taxon>
        <taxon>Ophiocordycipitaceae</taxon>
        <taxon>Tolypocladium</taxon>
    </lineage>
</organism>
<dbReference type="OrthoDB" id="288942at2759"/>
<gene>
    <name evidence="2" type="ORF">TPAR_06821</name>
</gene>
<evidence type="ECO:0000313" key="2">
    <source>
        <dbReference type="EMBL" id="POR32986.1"/>
    </source>
</evidence>
<reference evidence="2 3" key="1">
    <citation type="submission" date="2018-01" db="EMBL/GenBank/DDBJ databases">
        <title>Harnessing the power of phylogenomics to disentangle the directionality and signatures of interkingdom host jumping in the parasitic fungal genus Tolypocladium.</title>
        <authorList>
            <person name="Quandt C.A."/>
            <person name="Patterson W."/>
            <person name="Spatafora J.W."/>
        </authorList>
    </citation>
    <scope>NUCLEOTIDE SEQUENCE [LARGE SCALE GENOMIC DNA]</scope>
    <source>
        <strain evidence="2 3">NRBC 100945</strain>
    </source>
</reference>
<dbReference type="EMBL" id="PKSG01000762">
    <property type="protein sequence ID" value="POR32986.1"/>
    <property type="molecule type" value="Genomic_DNA"/>
</dbReference>
<proteinExistence type="predicted"/>
<sequence length="143" mass="16032">MDTALITTNPPRLKQVKLSFGMQSMDVETVSKVYGETRDDDKQRSHKGRGRPTGGTAQRDDRFILARLTTMTHSTALPADVDAQEETKTYHRTKHAITAATRTHLAFQPDSKLLRLKTTIQSIRRFSALEEANPMSLQAGHRA</sequence>
<dbReference type="Proteomes" id="UP000237481">
    <property type="component" value="Unassembled WGS sequence"/>
</dbReference>
<dbReference type="STRING" id="94208.A0A2S4KS37"/>
<feature type="region of interest" description="Disordered" evidence="1">
    <location>
        <begin position="34"/>
        <end position="60"/>
    </location>
</feature>
<evidence type="ECO:0000313" key="3">
    <source>
        <dbReference type="Proteomes" id="UP000237481"/>
    </source>
</evidence>
<protein>
    <submittedName>
        <fullName evidence="2">Alanyl-tRNA editing protein AlaX-L</fullName>
    </submittedName>
</protein>
<name>A0A2S4KS37_9HYPO</name>
<keyword evidence="3" id="KW-1185">Reference proteome</keyword>
<comment type="caution">
    <text evidence="2">The sequence shown here is derived from an EMBL/GenBank/DDBJ whole genome shotgun (WGS) entry which is preliminary data.</text>
</comment>
<dbReference type="AlphaFoldDB" id="A0A2S4KS37"/>